<keyword evidence="8" id="KW-0325">Glycoprotein</keyword>
<evidence type="ECO:0000313" key="14">
    <source>
        <dbReference type="EnsemblMetazoa" id="G3996.1:cds"/>
    </source>
</evidence>
<evidence type="ECO:0000256" key="1">
    <source>
        <dbReference type="ARBA" id="ARBA00004167"/>
    </source>
</evidence>
<dbReference type="OMA" id="DEYCLIT"/>
<dbReference type="InterPro" id="IPR023415">
    <property type="entry name" value="LDLR_class-A_CS"/>
</dbReference>
<reference evidence="14" key="1">
    <citation type="submission" date="2022-08" db="UniProtKB">
        <authorList>
            <consortium name="EnsemblMetazoa"/>
        </authorList>
    </citation>
    <scope>IDENTIFICATION</scope>
    <source>
        <strain evidence="14">05x7-T-G4-1.051#20</strain>
    </source>
</reference>
<comment type="caution">
    <text evidence="9">Lacks conserved residue(s) required for the propagation of feature annotation.</text>
</comment>
<dbReference type="EnsemblMetazoa" id="G3996.1">
    <property type="protein sequence ID" value="G3996.1:cds"/>
    <property type="gene ID" value="G3996"/>
</dbReference>
<dbReference type="GO" id="GO:0042562">
    <property type="term" value="F:hormone binding"/>
    <property type="evidence" value="ECO:0007669"/>
    <property type="project" value="TreeGrafter"/>
</dbReference>
<dbReference type="PROSITE" id="PS50068">
    <property type="entry name" value="LDLRA_2"/>
    <property type="match status" value="2"/>
</dbReference>
<dbReference type="Pfam" id="PF00057">
    <property type="entry name" value="Ldl_recept_a"/>
    <property type="match status" value="1"/>
</dbReference>
<dbReference type="InterPro" id="IPR007110">
    <property type="entry name" value="Ig-like_dom"/>
</dbReference>
<evidence type="ECO:0000256" key="12">
    <source>
        <dbReference type="SAM" id="SignalP"/>
    </source>
</evidence>
<evidence type="ECO:0000256" key="3">
    <source>
        <dbReference type="ARBA" id="ARBA00022737"/>
    </source>
</evidence>
<evidence type="ECO:0000313" key="15">
    <source>
        <dbReference type="Proteomes" id="UP000005408"/>
    </source>
</evidence>
<keyword evidence="15" id="KW-1185">Reference proteome</keyword>
<feature type="region of interest" description="Disordered" evidence="10">
    <location>
        <begin position="404"/>
        <end position="424"/>
    </location>
</feature>
<dbReference type="PANTHER" id="PTHR22722:SF14">
    <property type="entry name" value="MEGALIN, ISOFORM A"/>
    <property type="match status" value="1"/>
</dbReference>
<dbReference type="OrthoDB" id="9990982at2759"/>
<sequence>MTTFSNVLFISVLWTCMHHVSTQSYPIIHSSKSIEVEEGHNLEVRCSVSANGGPPKALYWRGVWKSEDEIHQEWADNFTRTLIIKNITGKDAGIYQCFYNSSTLQTKKGLSIRVISKLATGARCHSKQFLCESDKVCIPMEQRCNKHPDCIDGSDERNCQYAKCEDMFICQNQRCINKTLVCDSQHIDHCGDWSDEYCLITDDQYPQTEVINATSNLPSDKTQMSWLKTTVYAVIGCTVGTVLLISVIVVIVFRFRMKSFPRSAERMLRQYHRTVSSQNQQDNNQNAIEMDPFLSASSTYGNIIVNVNNGIQYIPRSEISPIGVPPSYSDVEREMNMGRGSPPPLYSTIDRNPAREVINFNNYIIHESSIASACATCLPSLSRDSSILSEGELYVQQTRPTSNTCSVSVQTSSDEPEGRTRENSRSCQCQSITVQNGAILLTDLCSPHENCESLQSESIHTDNASCSRVCQLNVQDGAIVLTSDTVHSNPPCVDSQEIQRENRDNVNASIRAEGNNHNEVQGNVNSEIQGNNSSEECPSSMESGPAQIQVEGGQIVLRGNIVPTETVSVSQQTGGTTSSPPHIAIQEGQVVLQ</sequence>
<feature type="domain" description="Ig-like" evidence="13">
    <location>
        <begin position="26"/>
        <end position="111"/>
    </location>
</feature>
<dbReference type="PANTHER" id="PTHR22722">
    <property type="entry name" value="LOW-DENSITY LIPOPROTEIN RECEPTOR-RELATED PROTEIN 2-RELATED"/>
    <property type="match status" value="1"/>
</dbReference>
<dbReference type="InterPro" id="IPR036179">
    <property type="entry name" value="Ig-like_dom_sf"/>
</dbReference>
<dbReference type="SMART" id="SM00192">
    <property type="entry name" value="LDLa"/>
    <property type="match status" value="2"/>
</dbReference>
<keyword evidence="5 11" id="KW-0472">Membrane</keyword>
<comment type="subcellular location">
    <subcellularLocation>
        <location evidence="1">Membrane</location>
        <topology evidence="1">Single-pass membrane protein</topology>
    </subcellularLocation>
</comment>
<keyword evidence="4 11" id="KW-1133">Transmembrane helix</keyword>
<dbReference type="InterPro" id="IPR051221">
    <property type="entry name" value="LDLR-related"/>
</dbReference>
<name>A0A8W8MZE3_MAGGI</name>
<proteinExistence type="predicted"/>
<accession>A0A8W8MZE3</accession>
<dbReference type="SUPFAM" id="SSF48726">
    <property type="entry name" value="Immunoglobulin"/>
    <property type="match status" value="1"/>
</dbReference>
<dbReference type="CDD" id="cd00112">
    <property type="entry name" value="LDLa"/>
    <property type="match status" value="2"/>
</dbReference>
<dbReference type="InterPro" id="IPR002172">
    <property type="entry name" value="LDrepeatLR_classA_rpt"/>
</dbReference>
<dbReference type="Gene3D" id="2.60.40.10">
    <property type="entry name" value="Immunoglobulins"/>
    <property type="match status" value="1"/>
</dbReference>
<keyword evidence="2 11" id="KW-0812">Transmembrane</keyword>
<keyword evidence="6 9" id="KW-1015">Disulfide bond</keyword>
<dbReference type="Pfam" id="PF13927">
    <property type="entry name" value="Ig_3"/>
    <property type="match status" value="1"/>
</dbReference>
<dbReference type="InterPro" id="IPR013783">
    <property type="entry name" value="Ig-like_fold"/>
</dbReference>
<dbReference type="GO" id="GO:0016324">
    <property type="term" value="C:apical plasma membrane"/>
    <property type="evidence" value="ECO:0007669"/>
    <property type="project" value="TreeGrafter"/>
</dbReference>
<feature type="compositionally biased region" description="Polar residues" evidence="10">
    <location>
        <begin position="404"/>
        <end position="413"/>
    </location>
</feature>
<evidence type="ECO:0000256" key="9">
    <source>
        <dbReference type="PROSITE-ProRule" id="PRU00124"/>
    </source>
</evidence>
<protein>
    <recommendedName>
        <fullName evidence="13">Ig-like domain-containing protein</fullName>
    </recommendedName>
</protein>
<keyword evidence="3" id="KW-0677">Repeat</keyword>
<dbReference type="PROSITE" id="PS01209">
    <property type="entry name" value="LDLRA_1"/>
    <property type="match status" value="1"/>
</dbReference>
<dbReference type="Gene3D" id="4.10.400.10">
    <property type="entry name" value="Low-density Lipoprotein Receptor"/>
    <property type="match status" value="2"/>
</dbReference>
<feature type="transmembrane region" description="Helical" evidence="11">
    <location>
        <begin position="231"/>
        <end position="253"/>
    </location>
</feature>
<keyword evidence="12" id="KW-0732">Signal</keyword>
<dbReference type="GO" id="GO:0006898">
    <property type="term" value="P:receptor-mediated endocytosis"/>
    <property type="evidence" value="ECO:0007669"/>
    <property type="project" value="TreeGrafter"/>
</dbReference>
<dbReference type="SUPFAM" id="SSF57424">
    <property type="entry name" value="LDL receptor-like module"/>
    <property type="match status" value="2"/>
</dbReference>
<dbReference type="SMART" id="SM00409">
    <property type="entry name" value="IG"/>
    <property type="match status" value="1"/>
</dbReference>
<feature type="disulfide bond" evidence="9">
    <location>
        <begin position="144"/>
        <end position="159"/>
    </location>
</feature>
<organism evidence="14 15">
    <name type="scientific">Magallana gigas</name>
    <name type="common">Pacific oyster</name>
    <name type="synonym">Crassostrea gigas</name>
    <dbReference type="NCBI Taxonomy" id="29159"/>
    <lineage>
        <taxon>Eukaryota</taxon>
        <taxon>Metazoa</taxon>
        <taxon>Spiralia</taxon>
        <taxon>Lophotrochozoa</taxon>
        <taxon>Mollusca</taxon>
        <taxon>Bivalvia</taxon>
        <taxon>Autobranchia</taxon>
        <taxon>Pteriomorphia</taxon>
        <taxon>Ostreida</taxon>
        <taxon>Ostreoidea</taxon>
        <taxon>Ostreidae</taxon>
        <taxon>Magallana</taxon>
    </lineage>
</organism>
<feature type="chain" id="PRO_5036499768" description="Ig-like domain-containing protein" evidence="12">
    <location>
        <begin position="23"/>
        <end position="593"/>
    </location>
</feature>
<feature type="signal peptide" evidence="12">
    <location>
        <begin position="1"/>
        <end position="22"/>
    </location>
</feature>
<evidence type="ECO:0000256" key="2">
    <source>
        <dbReference type="ARBA" id="ARBA00022692"/>
    </source>
</evidence>
<evidence type="ECO:0000256" key="5">
    <source>
        <dbReference type="ARBA" id="ARBA00023136"/>
    </source>
</evidence>
<dbReference type="Proteomes" id="UP000005408">
    <property type="component" value="Unassembled WGS sequence"/>
</dbReference>
<dbReference type="InterPro" id="IPR003599">
    <property type="entry name" value="Ig_sub"/>
</dbReference>
<evidence type="ECO:0000256" key="6">
    <source>
        <dbReference type="ARBA" id="ARBA00023157"/>
    </source>
</evidence>
<evidence type="ECO:0000256" key="4">
    <source>
        <dbReference type="ARBA" id="ARBA00022989"/>
    </source>
</evidence>
<keyword evidence="7" id="KW-0675">Receptor</keyword>
<evidence type="ECO:0000256" key="11">
    <source>
        <dbReference type="SAM" id="Phobius"/>
    </source>
</evidence>
<evidence type="ECO:0000256" key="8">
    <source>
        <dbReference type="ARBA" id="ARBA00023180"/>
    </source>
</evidence>
<dbReference type="InterPro" id="IPR036055">
    <property type="entry name" value="LDL_receptor-like_sf"/>
</dbReference>
<dbReference type="PROSITE" id="PS50835">
    <property type="entry name" value="IG_LIKE"/>
    <property type="match status" value="1"/>
</dbReference>
<dbReference type="GO" id="GO:0043235">
    <property type="term" value="C:receptor complex"/>
    <property type="evidence" value="ECO:0007669"/>
    <property type="project" value="TreeGrafter"/>
</dbReference>
<evidence type="ECO:0000256" key="7">
    <source>
        <dbReference type="ARBA" id="ARBA00023170"/>
    </source>
</evidence>
<evidence type="ECO:0000259" key="13">
    <source>
        <dbReference type="PROSITE" id="PS50835"/>
    </source>
</evidence>
<evidence type="ECO:0000256" key="10">
    <source>
        <dbReference type="SAM" id="MobiDB-lite"/>
    </source>
</evidence>
<dbReference type="AlphaFoldDB" id="A0A8W8MZE3"/>